<dbReference type="InterPro" id="IPR000515">
    <property type="entry name" value="MetI-like"/>
</dbReference>
<keyword evidence="6 7" id="KW-0472">Membrane</keyword>
<keyword evidence="2 7" id="KW-0813">Transport</keyword>
<accession>A0ABM9N429</accession>
<feature type="domain" description="ABC transmembrane type-1" evidence="8">
    <location>
        <begin position="17"/>
        <end position="223"/>
    </location>
</feature>
<feature type="transmembrane region" description="Helical" evidence="7">
    <location>
        <begin position="204"/>
        <end position="223"/>
    </location>
</feature>
<dbReference type="Proteomes" id="UP001314241">
    <property type="component" value="Unassembled WGS sequence"/>
</dbReference>
<feature type="transmembrane region" description="Helical" evidence="7">
    <location>
        <begin position="97"/>
        <end position="115"/>
    </location>
</feature>
<dbReference type="InterPro" id="IPR035906">
    <property type="entry name" value="MetI-like_sf"/>
</dbReference>
<comment type="similarity">
    <text evidence="7">Belongs to the binding-protein-dependent transport system permease family.</text>
</comment>
<dbReference type="PROSITE" id="PS50928">
    <property type="entry name" value="ABC_TM1"/>
    <property type="match status" value="1"/>
</dbReference>
<keyword evidence="10" id="KW-1185">Reference proteome</keyword>
<dbReference type="Gene3D" id="1.10.3720.10">
    <property type="entry name" value="MetI-like"/>
    <property type="match status" value="1"/>
</dbReference>
<feature type="transmembrane region" description="Helical" evidence="7">
    <location>
        <begin position="53"/>
        <end position="76"/>
    </location>
</feature>
<evidence type="ECO:0000256" key="2">
    <source>
        <dbReference type="ARBA" id="ARBA00022448"/>
    </source>
</evidence>
<evidence type="ECO:0000259" key="8">
    <source>
        <dbReference type="PROSITE" id="PS50928"/>
    </source>
</evidence>
<reference evidence="9 10" key="1">
    <citation type="submission" date="2024-01" db="EMBL/GenBank/DDBJ databases">
        <authorList>
            <person name="Botero Cardona J."/>
        </authorList>
    </citation>
    <scope>NUCLEOTIDE SEQUENCE [LARGE SCALE GENOMIC DNA]</scope>
    <source>
        <strain evidence="9 10">LMG 33000</strain>
    </source>
</reference>
<comment type="subcellular location">
    <subcellularLocation>
        <location evidence="7">Cell membrane</location>
        <topology evidence="7">Multi-pass membrane protein</topology>
    </subcellularLocation>
    <subcellularLocation>
        <location evidence="1">Membrane</location>
        <topology evidence="1">Multi-pass membrane protein</topology>
    </subcellularLocation>
</comment>
<gene>
    <name evidence="9" type="ORF">R54876_GBNLAHCA_00477</name>
</gene>
<evidence type="ECO:0000256" key="5">
    <source>
        <dbReference type="ARBA" id="ARBA00022989"/>
    </source>
</evidence>
<dbReference type="Pfam" id="PF00528">
    <property type="entry name" value="BPD_transp_1"/>
    <property type="match status" value="1"/>
</dbReference>
<evidence type="ECO:0000256" key="1">
    <source>
        <dbReference type="ARBA" id="ARBA00004141"/>
    </source>
</evidence>
<keyword evidence="4" id="KW-0029">Amino-acid transport</keyword>
<dbReference type="InterPro" id="IPR043429">
    <property type="entry name" value="ArtM/GltK/GlnP/TcyL/YhdX-like"/>
</dbReference>
<evidence type="ECO:0000313" key="10">
    <source>
        <dbReference type="Proteomes" id="UP001314241"/>
    </source>
</evidence>
<dbReference type="SUPFAM" id="SSF161098">
    <property type="entry name" value="MetI-like"/>
    <property type="match status" value="1"/>
</dbReference>
<name>A0ABM9N429_9LACO</name>
<keyword evidence="5 7" id="KW-1133">Transmembrane helix</keyword>
<evidence type="ECO:0000256" key="4">
    <source>
        <dbReference type="ARBA" id="ARBA00022970"/>
    </source>
</evidence>
<dbReference type="PANTHER" id="PTHR30614">
    <property type="entry name" value="MEMBRANE COMPONENT OF AMINO ACID ABC TRANSPORTER"/>
    <property type="match status" value="1"/>
</dbReference>
<evidence type="ECO:0000313" key="9">
    <source>
        <dbReference type="EMBL" id="CAK8053918.1"/>
    </source>
</evidence>
<protein>
    <submittedName>
        <fullName evidence="9">Permease component (HisM)</fullName>
    </submittedName>
</protein>
<dbReference type="RefSeq" id="WP_349641465.1">
    <property type="nucleotide sequence ID" value="NZ_CAWVOH010000001.1"/>
</dbReference>
<evidence type="ECO:0000256" key="7">
    <source>
        <dbReference type="RuleBase" id="RU363032"/>
    </source>
</evidence>
<dbReference type="PANTHER" id="PTHR30614:SF0">
    <property type="entry name" value="L-CYSTINE TRANSPORT SYSTEM PERMEASE PROTEIN TCYL"/>
    <property type="match status" value="1"/>
</dbReference>
<comment type="caution">
    <text evidence="9">The sequence shown here is derived from an EMBL/GenBank/DDBJ whole genome shotgun (WGS) entry which is preliminary data.</text>
</comment>
<proteinExistence type="inferred from homology"/>
<organism evidence="9 10">
    <name type="scientific">Eupransor demetentiae</name>
    <dbReference type="NCBI Taxonomy" id="3109584"/>
    <lineage>
        <taxon>Bacteria</taxon>
        <taxon>Bacillati</taxon>
        <taxon>Bacillota</taxon>
        <taxon>Bacilli</taxon>
        <taxon>Lactobacillales</taxon>
        <taxon>Lactobacillaceae</taxon>
        <taxon>Eupransor</taxon>
    </lineage>
</organism>
<feature type="transmembrane region" description="Helical" evidence="7">
    <location>
        <begin position="21"/>
        <end position="41"/>
    </location>
</feature>
<evidence type="ECO:0000256" key="3">
    <source>
        <dbReference type="ARBA" id="ARBA00022692"/>
    </source>
</evidence>
<dbReference type="CDD" id="cd06261">
    <property type="entry name" value="TM_PBP2"/>
    <property type="match status" value="1"/>
</dbReference>
<evidence type="ECO:0000256" key="6">
    <source>
        <dbReference type="ARBA" id="ARBA00023136"/>
    </source>
</evidence>
<sequence>MNIDFLVKTLIKAFQAIPITLLITAVALLIGLIFGGLLTWIKIKRFPVLYQLAQLYTTIIRATPMVLIILIFYSILPSMANAVLNQQLHWKIKIFDINPIFYAFLIFGLIATANLSEVFRSALTTVDEGQGEAAQMAGLSTWQSYKRIIIPQALVAAIPNVGNLTLNIMKGTSLAFLMTVSEVTAVAKIQASYTYDYTEAYLDIFLVYFILGAILQFIFKLMIKHFSKSQSAKQVAA</sequence>
<keyword evidence="3 7" id="KW-0812">Transmembrane</keyword>
<dbReference type="EMBL" id="CAWVOH010000001">
    <property type="protein sequence ID" value="CAK8053918.1"/>
    <property type="molecule type" value="Genomic_DNA"/>
</dbReference>